<dbReference type="Proteomes" id="UP000499080">
    <property type="component" value="Unassembled WGS sequence"/>
</dbReference>
<organism evidence="1 2">
    <name type="scientific">Araneus ventricosus</name>
    <name type="common">Orbweaver spider</name>
    <name type="synonym">Epeira ventricosa</name>
    <dbReference type="NCBI Taxonomy" id="182803"/>
    <lineage>
        <taxon>Eukaryota</taxon>
        <taxon>Metazoa</taxon>
        <taxon>Ecdysozoa</taxon>
        <taxon>Arthropoda</taxon>
        <taxon>Chelicerata</taxon>
        <taxon>Arachnida</taxon>
        <taxon>Araneae</taxon>
        <taxon>Araneomorphae</taxon>
        <taxon>Entelegynae</taxon>
        <taxon>Araneoidea</taxon>
        <taxon>Araneidae</taxon>
        <taxon>Araneus</taxon>
    </lineage>
</organism>
<dbReference type="AlphaFoldDB" id="A0A4Y2QUK7"/>
<evidence type="ECO:0000313" key="2">
    <source>
        <dbReference type="Proteomes" id="UP000499080"/>
    </source>
</evidence>
<gene>
    <name evidence="1" type="ORF">AVEN_208783_1</name>
</gene>
<name>A0A4Y2QUK7_ARAVE</name>
<proteinExistence type="predicted"/>
<reference evidence="1 2" key="1">
    <citation type="journal article" date="2019" name="Sci. Rep.">
        <title>Orb-weaving spider Araneus ventricosus genome elucidates the spidroin gene catalogue.</title>
        <authorList>
            <person name="Kono N."/>
            <person name="Nakamura H."/>
            <person name="Ohtoshi R."/>
            <person name="Moran D.A.P."/>
            <person name="Shinohara A."/>
            <person name="Yoshida Y."/>
            <person name="Fujiwara M."/>
            <person name="Mori M."/>
            <person name="Tomita M."/>
            <person name="Arakawa K."/>
        </authorList>
    </citation>
    <scope>NUCLEOTIDE SEQUENCE [LARGE SCALE GENOMIC DNA]</scope>
</reference>
<protein>
    <submittedName>
        <fullName evidence="1">Uncharacterized protein</fullName>
    </submittedName>
</protein>
<keyword evidence="2" id="KW-1185">Reference proteome</keyword>
<evidence type="ECO:0000313" key="1">
    <source>
        <dbReference type="EMBL" id="GBN67001.1"/>
    </source>
</evidence>
<dbReference type="EMBL" id="BGPR01014858">
    <property type="protein sequence ID" value="GBN67001.1"/>
    <property type="molecule type" value="Genomic_DNA"/>
</dbReference>
<sequence>MSLRLVRRSSLEGRVTAQVSDRTVEACSKRALLWLQTRRKTVSTLLKEHQSVLKGSVLKLLDDIFRCHPIFKMTSSFQKQPSCRF</sequence>
<comment type="caution">
    <text evidence="1">The sequence shown here is derived from an EMBL/GenBank/DDBJ whole genome shotgun (WGS) entry which is preliminary data.</text>
</comment>
<accession>A0A4Y2QUK7</accession>